<reference evidence="2" key="1">
    <citation type="submission" date="2022-07" db="EMBL/GenBank/DDBJ databases">
        <title>Genome Sequence of Xylaria arbuscula.</title>
        <authorList>
            <person name="Buettner E."/>
        </authorList>
    </citation>
    <scope>NUCLEOTIDE SEQUENCE</scope>
    <source>
        <strain evidence="2">VT107</strain>
    </source>
</reference>
<protein>
    <submittedName>
        <fullName evidence="2">Uncharacterized protein</fullName>
    </submittedName>
</protein>
<sequence>MDSPELEKFHKCWSARYILMKTQHDEELASLEGRAQKERQHAKKDAEDKLRDLRNNPPTKLAELSDQDRKIKDQRDAALKSIDEHYAQRMCIVKKSQLAEEENYNQGYAQAQANRSLVDSAPPDNHASVDTPMADVMSVTTLAESKDVPETRHCEGVNNSTAGPTDQELPDPSNNQVLSVESAVSTPAALPEQRSESVLPERGFSATVQREFAADGSEHRKPSTRHPIPMQ</sequence>
<evidence type="ECO:0000256" key="1">
    <source>
        <dbReference type="SAM" id="MobiDB-lite"/>
    </source>
</evidence>
<feature type="region of interest" description="Disordered" evidence="1">
    <location>
        <begin position="29"/>
        <end position="72"/>
    </location>
</feature>
<keyword evidence="3" id="KW-1185">Reference proteome</keyword>
<feature type="region of interest" description="Disordered" evidence="1">
    <location>
        <begin position="106"/>
        <end position="231"/>
    </location>
</feature>
<dbReference type="AlphaFoldDB" id="A0A9W8NI10"/>
<comment type="caution">
    <text evidence="2">The sequence shown here is derived from an EMBL/GenBank/DDBJ whole genome shotgun (WGS) entry which is preliminary data.</text>
</comment>
<dbReference type="EMBL" id="JANPWZ010000413">
    <property type="protein sequence ID" value="KAJ3577199.1"/>
    <property type="molecule type" value="Genomic_DNA"/>
</dbReference>
<dbReference type="Proteomes" id="UP001148614">
    <property type="component" value="Unassembled WGS sequence"/>
</dbReference>
<feature type="compositionally biased region" description="Polar residues" evidence="1">
    <location>
        <begin position="106"/>
        <end position="117"/>
    </location>
</feature>
<proteinExistence type="predicted"/>
<organism evidence="2 3">
    <name type="scientific">Xylaria arbuscula</name>
    <dbReference type="NCBI Taxonomy" id="114810"/>
    <lineage>
        <taxon>Eukaryota</taxon>
        <taxon>Fungi</taxon>
        <taxon>Dikarya</taxon>
        <taxon>Ascomycota</taxon>
        <taxon>Pezizomycotina</taxon>
        <taxon>Sordariomycetes</taxon>
        <taxon>Xylariomycetidae</taxon>
        <taxon>Xylariales</taxon>
        <taxon>Xylariaceae</taxon>
        <taxon>Xylaria</taxon>
    </lineage>
</organism>
<feature type="compositionally biased region" description="Basic and acidic residues" evidence="1">
    <location>
        <begin position="144"/>
        <end position="155"/>
    </location>
</feature>
<evidence type="ECO:0000313" key="2">
    <source>
        <dbReference type="EMBL" id="KAJ3577199.1"/>
    </source>
</evidence>
<feature type="compositionally biased region" description="Basic and acidic residues" evidence="1">
    <location>
        <begin position="34"/>
        <end position="54"/>
    </location>
</feature>
<accession>A0A9W8NI10</accession>
<gene>
    <name evidence="2" type="ORF">NPX13_g3367</name>
</gene>
<name>A0A9W8NI10_9PEZI</name>
<feature type="compositionally biased region" description="Basic and acidic residues" evidence="1">
    <location>
        <begin position="212"/>
        <end position="221"/>
    </location>
</feature>
<feature type="compositionally biased region" description="Polar residues" evidence="1">
    <location>
        <begin position="172"/>
        <end position="185"/>
    </location>
</feature>
<evidence type="ECO:0000313" key="3">
    <source>
        <dbReference type="Proteomes" id="UP001148614"/>
    </source>
</evidence>